<dbReference type="OrthoDB" id="2214365at2759"/>
<dbReference type="InterPro" id="IPR009057">
    <property type="entry name" value="Homeodomain-like_sf"/>
</dbReference>
<dbReference type="GO" id="GO:0003676">
    <property type="term" value="F:nucleic acid binding"/>
    <property type="evidence" value="ECO:0007669"/>
    <property type="project" value="InterPro"/>
</dbReference>
<gene>
    <name evidence="2" type="ORF">INT46_003751</name>
</gene>
<evidence type="ECO:0008006" key="4">
    <source>
        <dbReference type="Google" id="ProtNLM"/>
    </source>
</evidence>
<dbReference type="InterPro" id="IPR036397">
    <property type="entry name" value="RNaseH_sf"/>
</dbReference>
<proteinExistence type="predicted"/>
<evidence type="ECO:0000313" key="3">
    <source>
        <dbReference type="Proteomes" id="UP000650833"/>
    </source>
</evidence>
<protein>
    <recommendedName>
        <fullName evidence="4">Homeodomain-like DNA binding domain-containing transcription factor</fullName>
    </recommendedName>
</protein>
<feature type="region of interest" description="Disordered" evidence="1">
    <location>
        <begin position="344"/>
        <end position="363"/>
    </location>
</feature>
<dbReference type="EMBL" id="JAEPRC010000388">
    <property type="protein sequence ID" value="KAG2198483.1"/>
    <property type="molecule type" value="Genomic_DNA"/>
</dbReference>
<feature type="compositionally biased region" description="Polar residues" evidence="1">
    <location>
        <begin position="353"/>
        <end position="363"/>
    </location>
</feature>
<reference evidence="2" key="1">
    <citation type="submission" date="2020-12" db="EMBL/GenBank/DDBJ databases">
        <title>Metabolic potential, ecology and presence of endohyphal bacteria is reflected in genomic diversity of Mucoromycotina.</title>
        <authorList>
            <person name="Muszewska A."/>
            <person name="Okrasinska A."/>
            <person name="Steczkiewicz K."/>
            <person name="Drgas O."/>
            <person name="Orlowska M."/>
            <person name="Perlinska-Lenart U."/>
            <person name="Aleksandrzak-Piekarczyk T."/>
            <person name="Szatraj K."/>
            <person name="Zielenkiewicz U."/>
            <person name="Pilsyk S."/>
            <person name="Malc E."/>
            <person name="Mieczkowski P."/>
            <person name="Kruszewska J.S."/>
            <person name="Biernat P."/>
            <person name="Pawlowska J."/>
        </authorList>
    </citation>
    <scope>NUCLEOTIDE SEQUENCE</scope>
    <source>
        <strain evidence="2">CBS 226.32</strain>
    </source>
</reference>
<organism evidence="2 3">
    <name type="scientific">Mucor plumbeus</name>
    <dbReference type="NCBI Taxonomy" id="97098"/>
    <lineage>
        <taxon>Eukaryota</taxon>
        <taxon>Fungi</taxon>
        <taxon>Fungi incertae sedis</taxon>
        <taxon>Mucoromycota</taxon>
        <taxon>Mucoromycotina</taxon>
        <taxon>Mucoromycetes</taxon>
        <taxon>Mucorales</taxon>
        <taxon>Mucorineae</taxon>
        <taxon>Mucoraceae</taxon>
        <taxon>Mucor</taxon>
    </lineage>
</organism>
<dbReference type="AlphaFoldDB" id="A0A8H7QTH1"/>
<dbReference type="SUPFAM" id="SSF46689">
    <property type="entry name" value="Homeodomain-like"/>
    <property type="match status" value="1"/>
</dbReference>
<dbReference type="Gene3D" id="3.30.420.10">
    <property type="entry name" value="Ribonuclease H-like superfamily/Ribonuclease H"/>
    <property type="match status" value="1"/>
</dbReference>
<accession>A0A8H7QTH1</accession>
<evidence type="ECO:0000313" key="2">
    <source>
        <dbReference type="EMBL" id="KAG2198483.1"/>
    </source>
</evidence>
<name>A0A8H7QTH1_9FUNG</name>
<evidence type="ECO:0000256" key="1">
    <source>
        <dbReference type="SAM" id="MobiDB-lite"/>
    </source>
</evidence>
<comment type="caution">
    <text evidence="2">The sequence shown here is derived from an EMBL/GenBank/DDBJ whole genome shotgun (WGS) entry which is preliminary data.</text>
</comment>
<dbReference type="Proteomes" id="UP000650833">
    <property type="component" value="Unassembled WGS sequence"/>
</dbReference>
<feature type="region of interest" description="Disordered" evidence="1">
    <location>
        <begin position="26"/>
        <end position="46"/>
    </location>
</feature>
<keyword evidence="3" id="KW-1185">Reference proteome</keyword>
<sequence>MEDVLTQIDDPNIVLETITNRETYLSAKRPEKATGEPSVTKPLKSSNLTKSTKSYSIYSDTTRESFIDRMLEQPQERGLVAKVARELNVKYRTALNWWHIYEETEGVPYKNSEKNSGPKSSFTTEHNEYITKLLDNDPQIFADDIINILTEQFEGFTISKSQMNNHLRNTMLITTRFEWFMKWKDSDLDFTKNCIFIDEAGFHINMRLNWARSKSRKKAIVKQPQTRAPAHTIIGAIHSSSIIHANNGKKRAVTEISGENTEVNDDSADNNSVKKGTTTAHFVKFMNEVLARTTFIDRMIELPMGQRYAAVVGRELGVKKRTAQRWWRSYEEIGEVPIIKINQKSRTPKQLHRGTQSSRLGPR</sequence>